<accession>A0A0D2KQG7</accession>
<name>A0A0D2KQG7_9EURO</name>
<dbReference type="VEuPathDB" id="FungiDB:Z520_05369"/>
<proteinExistence type="predicted"/>
<dbReference type="EMBL" id="KN848070">
    <property type="protein sequence ID" value="KIX98908.1"/>
    <property type="molecule type" value="Genomic_DNA"/>
</dbReference>
<reference evidence="2 3" key="1">
    <citation type="submission" date="2015-01" db="EMBL/GenBank/DDBJ databases">
        <title>The Genome Sequence of Fonsecaea multimorphosa CBS 102226.</title>
        <authorList>
            <consortium name="The Broad Institute Genomics Platform"/>
            <person name="Cuomo C."/>
            <person name="de Hoog S."/>
            <person name="Gorbushina A."/>
            <person name="Stielow B."/>
            <person name="Teixiera M."/>
            <person name="Abouelleil A."/>
            <person name="Chapman S.B."/>
            <person name="Priest M."/>
            <person name="Young S.K."/>
            <person name="Wortman J."/>
            <person name="Nusbaum C."/>
            <person name="Birren B."/>
        </authorList>
    </citation>
    <scope>NUCLEOTIDE SEQUENCE [LARGE SCALE GENOMIC DNA]</scope>
    <source>
        <strain evidence="2 3">CBS 102226</strain>
    </source>
</reference>
<feature type="region of interest" description="Disordered" evidence="1">
    <location>
        <begin position="123"/>
        <end position="164"/>
    </location>
</feature>
<keyword evidence="3" id="KW-1185">Reference proteome</keyword>
<evidence type="ECO:0000313" key="2">
    <source>
        <dbReference type="EMBL" id="KIX98908.1"/>
    </source>
</evidence>
<evidence type="ECO:0000313" key="3">
    <source>
        <dbReference type="Proteomes" id="UP000053411"/>
    </source>
</evidence>
<evidence type="ECO:0000256" key="1">
    <source>
        <dbReference type="SAM" id="MobiDB-lite"/>
    </source>
</evidence>
<dbReference type="Proteomes" id="UP000053411">
    <property type="component" value="Unassembled WGS sequence"/>
</dbReference>
<feature type="region of interest" description="Disordered" evidence="1">
    <location>
        <begin position="1"/>
        <end position="30"/>
    </location>
</feature>
<dbReference type="RefSeq" id="XP_016633031.1">
    <property type="nucleotide sequence ID" value="XM_016775872.1"/>
</dbReference>
<sequence>MTWPEHPNGGDGYSFPSARCSDEQTGTSDRIESRSCQYKPIHTVYRGHLHFIDRQALDWSSGERPVSQNLRRTAKVTAVEELGHQMVVSTPRALRTPLSEAIDIDRGQSILNVLVEKALNAHDDTDNNANDIDEDEANLADPNEGRGRVIPDTPGTPKPSHKASRALTANEAKARTGTFPQLGHHLLSSVPGDVSQWKKCWGDPWISLSPALKDDVETKRG</sequence>
<protein>
    <submittedName>
        <fullName evidence="2">Uncharacterized protein</fullName>
    </submittedName>
</protein>
<gene>
    <name evidence="2" type="ORF">Z520_05369</name>
</gene>
<dbReference type="AlphaFoldDB" id="A0A0D2KQG7"/>
<dbReference type="GeneID" id="27711115"/>
<organism evidence="2 3">
    <name type="scientific">Fonsecaea multimorphosa CBS 102226</name>
    <dbReference type="NCBI Taxonomy" id="1442371"/>
    <lineage>
        <taxon>Eukaryota</taxon>
        <taxon>Fungi</taxon>
        <taxon>Dikarya</taxon>
        <taxon>Ascomycota</taxon>
        <taxon>Pezizomycotina</taxon>
        <taxon>Eurotiomycetes</taxon>
        <taxon>Chaetothyriomycetidae</taxon>
        <taxon>Chaetothyriales</taxon>
        <taxon>Herpotrichiellaceae</taxon>
        <taxon>Fonsecaea</taxon>
    </lineage>
</organism>